<dbReference type="EC" id="3.2.2.n1" evidence="3"/>
<reference evidence="4 5" key="1">
    <citation type="submission" date="2019-02" db="EMBL/GenBank/DDBJ databases">
        <authorList>
            <person name="Li Y."/>
        </authorList>
    </citation>
    <scope>NUCLEOTIDE SEQUENCE [LARGE SCALE GENOMIC DNA]</scope>
    <source>
        <strain evidence="4 5">3-7</strain>
    </source>
</reference>
<keyword evidence="3" id="KW-0378">Hydrolase</keyword>
<dbReference type="GO" id="GO:0005829">
    <property type="term" value="C:cytosol"/>
    <property type="evidence" value="ECO:0007669"/>
    <property type="project" value="TreeGrafter"/>
</dbReference>
<evidence type="ECO:0000313" key="5">
    <source>
        <dbReference type="Proteomes" id="UP000292085"/>
    </source>
</evidence>
<evidence type="ECO:0000256" key="2">
    <source>
        <dbReference type="ARBA" id="ARBA00006763"/>
    </source>
</evidence>
<keyword evidence="5" id="KW-1185">Reference proteome</keyword>
<dbReference type="PANTHER" id="PTHR31223">
    <property type="entry name" value="LOG FAMILY PROTEIN YJL055W"/>
    <property type="match status" value="1"/>
</dbReference>
<dbReference type="OrthoDB" id="9801098at2"/>
<dbReference type="GO" id="GO:0009691">
    <property type="term" value="P:cytokinin biosynthetic process"/>
    <property type="evidence" value="ECO:0007669"/>
    <property type="project" value="UniProtKB-UniRule"/>
</dbReference>
<dbReference type="Gene3D" id="3.40.50.450">
    <property type="match status" value="1"/>
</dbReference>
<sequence length="197" mass="20912">MTEPATKRHLRAVAVFCGSNTGAGSTFTDAAAGLGRALAQAGIGIVYGGTHKGLMGVLADAALAEGGMVHGVITQRLFDKDHLHPGLSLHEVVEGMGARKARMLGLADACIALPGGIGTTEEFMEAWTLNQLGDIDKPVGLLNVAGFYDSFMGFVDTMIANRFLPEQHRDGIVVEADPSCLIDRLRHFTKPVVPKWM</sequence>
<dbReference type="SUPFAM" id="SSF102405">
    <property type="entry name" value="MCP/YpsA-like"/>
    <property type="match status" value="1"/>
</dbReference>
<keyword evidence="3" id="KW-0203">Cytokinin biosynthesis</keyword>
<protein>
    <recommendedName>
        <fullName evidence="3">Cytokinin riboside 5'-monophosphate phosphoribohydrolase</fullName>
        <ecNumber evidence="3">3.2.2.n1</ecNumber>
    </recommendedName>
</protein>
<comment type="catalytic activity">
    <reaction evidence="1">
        <text>AMP + H2O = D-ribose 5-phosphate + adenine</text>
        <dbReference type="Rhea" id="RHEA:20129"/>
        <dbReference type="ChEBI" id="CHEBI:15377"/>
        <dbReference type="ChEBI" id="CHEBI:16708"/>
        <dbReference type="ChEBI" id="CHEBI:78346"/>
        <dbReference type="ChEBI" id="CHEBI:456215"/>
        <dbReference type="EC" id="3.2.2.4"/>
    </reaction>
</comment>
<dbReference type="RefSeq" id="WP_130159329.1">
    <property type="nucleotide sequence ID" value="NZ_SGIS01000029.1"/>
</dbReference>
<organism evidence="4 5">
    <name type="scientific">Sphingomonas populi</name>
    <dbReference type="NCBI Taxonomy" id="2484750"/>
    <lineage>
        <taxon>Bacteria</taxon>
        <taxon>Pseudomonadati</taxon>
        <taxon>Pseudomonadota</taxon>
        <taxon>Alphaproteobacteria</taxon>
        <taxon>Sphingomonadales</taxon>
        <taxon>Sphingomonadaceae</taxon>
        <taxon>Sphingomonas</taxon>
    </lineage>
</organism>
<dbReference type="GO" id="GO:0008714">
    <property type="term" value="F:AMP nucleosidase activity"/>
    <property type="evidence" value="ECO:0007669"/>
    <property type="project" value="UniProtKB-EC"/>
</dbReference>
<dbReference type="InterPro" id="IPR005269">
    <property type="entry name" value="LOG"/>
</dbReference>
<dbReference type="EMBL" id="SGIS01000029">
    <property type="protein sequence ID" value="RZF63272.1"/>
    <property type="molecule type" value="Genomic_DNA"/>
</dbReference>
<evidence type="ECO:0000256" key="3">
    <source>
        <dbReference type="RuleBase" id="RU363015"/>
    </source>
</evidence>
<comment type="similarity">
    <text evidence="2 3">Belongs to the LOG family.</text>
</comment>
<accession>A0A4Q6XZH3</accession>
<dbReference type="Proteomes" id="UP000292085">
    <property type="component" value="Unassembled WGS sequence"/>
</dbReference>
<proteinExistence type="inferred from homology"/>
<dbReference type="NCBIfam" id="TIGR00730">
    <property type="entry name" value="Rossman fold protein, TIGR00730 family"/>
    <property type="match status" value="1"/>
</dbReference>
<comment type="caution">
    <text evidence="4">The sequence shown here is derived from an EMBL/GenBank/DDBJ whole genome shotgun (WGS) entry which is preliminary data.</text>
</comment>
<dbReference type="Pfam" id="PF03641">
    <property type="entry name" value="Lysine_decarbox"/>
    <property type="match status" value="1"/>
</dbReference>
<dbReference type="InterPro" id="IPR031100">
    <property type="entry name" value="LOG_fam"/>
</dbReference>
<evidence type="ECO:0000256" key="1">
    <source>
        <dbReference type="ARBA" id="ARBA00000274"/>
    </source>
</evidence>
<dbReference type="AlphaFoldDB" id="A0A4Q6XZH3"/>
<dbReference type="PANTHER" id="PTHR31223:SF70">
    <property type="entry name" value="LOG FAMILY PROTEIN YJL055W"/>
    <property type="match status" value="1"/>
</dbReference>
<name>A0A4Q6XZH3_9SPHN</name>
<evidence type="ECO:0000313" key="4">
    <source>
        <dbReference type="EMBL" id="RZF63272.1"/>
    </source>
</evidence>
<gene>
    <name evidence="4" type="ORF">EWE75_17160</name>
</gene>